<dbReference type="PANTHER" id="PTHR40661">
    <property type="match status" value="1"/>
</dbReference>
<dbReference type="InterPro" id="IPR015927">
    <property type="entry name" value="Peptidase_S24_S26A/B/C"/>
</dbReference>
<dbReference type="InterPro" id="IPR036286">
    <property type="entry name" value="LexA/Signal_pep-like_sf"/>
</dbReference>
<proteinExistence type="predicted"/>
<evidence type="ECO:0000256" key="3">
    <source>
        <dbReference type="ARBA" id="ARBA00023163"/>
    </source>
</evidence>
<gene>
    <name evidence="5" type="ORF">Cop2CBH44_01500</name>
</gene>
<dbReference type="InterPro" id="IPR039418">
    <property type="entry name" value="LexA-like"/>
</dbReference>
<dbReference type="CDD" id="cd06529">
    <property type="entry name" value="S24_LexA-like"/>
    <property type="match status" value="1"/>
</dbReference>
<name>A0A7G1HVX3_9BACT</name>
<dbReference type="RefSeq" id="WP_021929769.1">
    <property type="nucleotide sequence ID" value="NZ_AP023322.1"/>
</dbReference>
<dbReference type="AlphaFoldDB" id="A0A7G1HVX3"/>
<dbReference type="EMBL" id="AP023322">
    <property type="protein sequence ID" value="BCI61797.1"/>
    <property type="molecule type" value="Genomic_DNA"/>
</dbReference>
<dbReference type="Gene3D" id="2.10.109.10">
    <property type="entry name" value="Umud Fragment, subunit A"/>
    <property type="match status" value="1"/>
</dbReference>
<dbReference type="GO" id="GO:0003677">
    <property type="term" value="F:DNA binding"/>
    <property type="evidence" value="ECO:0007669"/>
    <property type="project" value="UniProtKB-KW"/>
</dbReference>
<reference evidence="6" key="1">
    <citation type="submission" date="2020-07" db="EMBL/GenBank/DDBJ databases">
        <title>Complete genome sequencing of Coprobacter sp. strain 2CBH44.</title>
        <authorList>
            <person name="Sakamoto M."/>
            <person name="Murakami T."/>
            <person name="Mori H."/>
        </authorList>
    </citation>
    <scope>NUCLEOTIDE SEQUENCE [LARGE SCALE GENOMIC DNA]</scope>
    <source>
        <strain evidence="6">2CBH44</strain>
    </source>
</reference>
<organism evidence="5 6">
    <name type="scientific">Coprobacter secundus subsp. similis</name>
    <dbReference type="NCBI Taxonomy" id="2751153"/>
    <lineage>
        <taxon>Bacteria</taxon>
        <taxon>Pseudomonadati</taxon>
        <taxon>Bacteroidota</taxon>
        <taxon>Bacteroidia</taxon>
        <taxon>Bacteroidales</taxon>
        <taxon>Barnesiellaceae</taxon>
        <taxon>Coprobacter</taxon>
    </lineage>
</organism>
<dbReference type="PANTHER" id="PTHR40661:SF1">
    <property type="entry name" value="HTH CRO_C1-TYPE DOMAIN-CONTAINING PROTEIN"/>
    <property type="match status" value="1"/>
</dbReference>
<dbReference type="KEGG" id="copr:Cop2CBH44_01500"/>
<keyword evidence="3" id="KW-0804">Transcription</keyword>
<sequence>MEGSVKERLKYFLSENKIKGSDFCAKIGVSSGFISGMRESIQPDKLKSIAIHYPLLDIGWLMTGMGQMQKNAYPEPEAIHTLAEEGLRYHPRKSRGCIPLVDDIKATCGIPDGFSVAIKKDDCTPIVIPGLTGEFAIRAKGRSMINRKNPEKSINENNIIVCNRWNSRSHIRWGEVYALATNDGVVVKQLMPSEQEGYVRCVSFNEEEGYKAYDLPVLEISDWAIVVGVVNISLFT</sequence>
<evidence type="ECO:0000256" key="1">
    <source>
        <dbReference type="ARBA" id="ARBA00023015"/>
    </source>
</evidence>
<dbReference type="Pfam" id="PF00717">
    <property type="entry name" value="Peptidase_S24"/>
    <property type="match status" value="1"/>
</dbReference>
<evidence type="ECO:0000313" key="5">
    <source>
        <dbReference type="EMBL" id="BCI61797.1"/>
    </source>
</evidence>
<evidence type="ECO:0000256" key="2">
    <source>
        <dbReference type="ARBA" id="ARBA00023125"/>
    </source>
</evidence>
<protein>
    <recommendedName>
        <fullName evidence="4">Peptidase S24/S26A/S26B/S26C domain-containing protein</fullName>
    </recommendedName>
</protein>
<keyword evidence="6" id="KW-1185">Reference proteome</keyword>
<dbReference type="SUPFAM" id="SSF51306">
    <property type="entry name" value="LexA/Signal peptidase"/>
    <property type="match status" value="1"/>
</dbReference>
<evidence type="ECO:0000313" key="6">
    <source>
        <dbReference type="Proteomes" id="UP000594042"/>
    </source>
</evidence>
<keyword evidence="1" id="KW-0805">Transcription regulation</keyword>
<accession>A0A7G1HVX3</accession>
<evidence type="ECO:0000259" key="4">
    <source>
        <dbReference type="Pfam" id="PF00717"/>
    </source>
</evidence>
<keyword evidence="2" id="KW-0238">DNA-binding</keyword>
<feature type="domain" description="Peptidase S24/S26A/S26B/S26C" evidence="4">
    <location>
        <begin position="130"/>
        <end position="217"/>
    </location>
</feature>
<dbReference type="Proteomes" id="UP000594042">
    <property type="component" value="Chromosome"/>
</dbReference>